<evidence type="ECO:0000313" key="8">
    <source>
        <dbReference type="Proteomes" id="UP000823906"/>
    </source>
</evidence>
<dbReference type="InterPro" id="IPR058636">
    <property type="entry name" value="Beta-barrel_YknX"/>
</dbReference>
<proteinExistence type="predicted"/>
<keyword evidence="3" id="KW-0472">Membrane</keyword>
<protein>
    <submittedName>
        <fullName evidence="7">HlyD family efflux transporter periplasmic adaptor subunit</fullName>
    </submittedName>
</protein>
<dbReference type="Gene3D" id="2.40.420.20">
    <property type="match status" value="1"/>
</dbReference>
<dbReference type="InterPro" id="IPR050465">
    <property type="entry name" value="UPF0194_transport"/>
</dbReference>
<evidence type="ECO:0000259" key="5">
    <source>
        <dbReference type="Pfam" id="PF25973"/>
    </source>
</evidence>
<feature type="domain" description="Multidrug resistance protein MdtA-like barrel-sandwich hybrid" evidence="4">
    <location>
        <begin position="97"/>
        <end position="186"/>
    </location>
</feature>
<sequence>MTWKKKKGGPAGQEPQAEAGAAAGAGLASLSKYKKYLKWAVPLVVVVVIVAAVAIYQSNKTQTAEVAPEYTQASVTRRTISQTLSTTGTLQAANSYTVRTLVEGEILSADFEEGDEVSAGQQLYQIENSDASTSVEQAQINLDQAQRNYDTIADYRYVRSPVAGTVYSLKVKVGDEVTSGQEVAVVQDASQMVLQLTFPSADAASFSVGQSAQITLDGTFEVLQGTITEVSGSDILSSGNVLVRNVTITTPNAGTLNTTQSATATVNGISSTNSATFNYKEQRTLTASTAGTVASIYVPEGGAVAKDGIVIELAGEDLEETIQNAYESLRSREISMRNAEETLANYTITAPISGTVIQKNYQAGETVESGKDMCIIYDMAYLEMTINVDELDINQISVGQDVSVTADSVDGVFNGKITRVSMVGKTDGGTTTYPVTVQVEEYGALRPGMNVNAEIVVEQAADAIAVPNAAIERGDVVLVTTASPSAANAIADMPAPEGYVYVQVETGVSDENYTEITSGLQEGDIIGYVSMSTFSYDDYGTSDMMVLGMIAPAQGGIG</sequence>
<dbReference type="Pfam" id="PF25973">
    <property type="entry name" value="BSH_CzcB"/>
    <property type="match status" value="1"/>
</dbReference>
<feature type="domain" description="YknX-like beta-barrel" evidence="6">
    <location>
        <begin position="385"/>
        <end position="455"/>
    </location>
</feature>
<comment type="caution">
    <text evidence="7">The sequence shown here is derived from an EMBL/GenBank/DDBJ whole genome shotgun (WGS) entry which is preliminary data.</text>
</comment>
<evidence type="ECO:0000256" key="2">
    <source>
        <dbReference type="ARBA" id="ARBA00023054"/>
    </source>
</evidence>
<dbReference type="GO" id="GO:0030313">
    <property type="term" value="C:cell envelope"/>
    <property type="evidence" value="ECO:0007669"/>
    <property type="project" value="UniProtKB-SubCell"/>
</dbReference>
<dbReference type="Gene3D" id="2.40.30.170">
    <property type="match status" value="1"/>
</dbReference>
<dbReference type="SUPFAM" id="SSF111369">
    <property type="entry name" value="HlyD-like secretion proteins"/>
    <property type="match status" value="2"/>
</dbReference>
<dbReference type="InterPro" id="IPR058625">
    <property type="entry name" value="MdtA-like_BSH"/>
</dbReference>
<comment type="subcellular location">
    <subcellularLocation>
        <location evidence="1">Cell envelope</location>
    </subcellularLocation>
</comment>
<name>A0A9D2T5H6_9FIRM</name>
<dbReference type="EMBL" id="DWWN01000067">
    <property type="protein sequence ID" value="HJC46364.1"/>
    <property type="molecule type" value="Genomic_DNA"/>
</dbReference>
<reference evidence="7" key="1">
    <citation type="journal article" date="2021" name="PeerJ">
        <title>Extensive microbial diversity within the chicken gut microbiome revealed by metagenomics and culture.</title>
        <authorList>
            <person name="Gilroy R."/>
            <person name="Ravi A."/>
            <person name="Getino M."/>
            <person name="Pursley I."/>
            <person name="Horton D.L."/>
            <person name="Alikhan N.F."/>
            <person name="Baker D."/>
            <person name="Gharbi K."/>
            <person name="Hall N."/>
            <person name="Watson M."/>
            <person name="Adriaenssens E.M."/>
            <person name="Foster-Nyarko E."/>
            <person name="Jarju S."/>
            <person name="Secka A."/>
            <person name="Antonio M."/>
            <person name="Oren A."/>
            <person name="Chaudhuri R.R."/>
            <person name="La Ragione R."/>
            <person name="Hildebrand F."/>
            <person name="Pallen M.J."/>
        </authorList>
    </citation>
    <scope>NUCLEOTIDE SEQUENCE</scope>
    <source>
        <strain evidence="7">ChiSjej5B23-2810</strain>
    </source>
</reference>
<accession>A0A9D2T5H6</accession>
<dbReference type="AlphaFoldDB" id="A0A9D2T5H6"/>
<keyword evidence="3" id="KW-0812">Transmembrane</keyword>
<gene>
    <name evidence="7" type="ORF">H9703_09595</name>
</gene>
<dbReference type="PANTHER" id="PTHR32347:SF14">
    <property type="entry name" value="EFFLUX SYSTEM COMPONENT YKNX-RELATED"/>
    <property type="match status" value="1"/>
</dbReference>
<dbReference type="Gene3D" id="1.10.287.470">
    <property type="entry name" value="Helix hairpin bin"/>
    <property type="match status" value="1"/>
</dbReference>
<keyword evidence="2" id="KW-0175">Coiled coil</keyword>
<evidence type="ECO:0000256" key="3">
    <source>
        <dbReference type="SAM" id="Phobius"/>
    </source>
</evidence>
<evidence type="ECO:0000256" key="1">
    <source>
        <dbReference type="ARBA" id="ARBA00004196"/>
    </source>
</evidence>
<dbReference type="PANTHER" id="PTHR32347">
    <property type="entry name" value="EFFLUX SYSTEM COMPONENT YKNX-RELATED"/>
    <property type="match status" value="1"/>
</dbReference>
<feature type="transmembrane region" description="Helical" evidence="3">
    <location>
        <begin position="36"/>
        <end position="56"/>
    </location>
</feature>
<reference evidence="7" key="2">
    <citation type="submission" date="2021-04" db="EMBL/GenBank/DDBJ databases">
        <authorList>
            <person name="Gilroy R."/>
        </authorList>
    </citation>
    <scope>NUCLEOTIDE SEQUENCE</scope>
    <source>
        <strain evidence="7">ChiSjej5B23-2810</strain>
    </source>
</reference>
<dbReference type="Proteomes" id="UP000823906">
    <property type="component" value="Unassembled WGS sequence"/>
</dbReference>
<dbReference type="Pfam" id="PF25917">
    <property type="entry name" value="BSH_RND"/>
    <property type="match status" value="1"/>
</dbReference>
<dbReference type="Pfam" id="PF25990">
    <property type="entry name" value="Beta-barrel_YknX"/>
    <property type="match status" value="1"/>
</dbReference>
<evidence type="ECO:0000259" key="6">
    <source>
        <dbReference type="Pfam" id="PF25990"/>
    </source>
</evidence>
<dbReference type="InterPro" id="IPR058647">
    <property type="entry name" value="BSH_CzcB-like"/>
</dbReference>
<evidence type="ECO:0000313" key="7">
    <source>
        <dbReference type="EMBL" id="HJC46364.1"/>
    </source>
</evidence>
<keyword evidence="3" id="KW-1133">Transmembrane helix</keyword>
<feature type="domain" description="CzcB-like barrel-sandwich hybrid" evidence="5">
    <location>
        <begin position="285"/>
        <end position="377"/>
    </location>
</feature>
<evidence type="ECO:0000259" key="4">
    <source>
        <dbReference type="Pfam" id="PF25917"/>
    </source>
</evidence>
<organism evidence="7 8">
    <name type="scientific">Candidatus Faecalibacterium faecigallinarum</name>
    <dbReference type="NCBI Taxonomy" id="2838577"/>
    <lineage>
        <taxon>Bacteria</taxon>
        <taxon>Bacillati</taxon>
        <taxon>Bacillota</taxon>
        <taxon>Clostridia</taxon>
        <taxon>Eubacteriales</taxon>
        <taxon>Oscillospiraceae</taxon>
        <taxon>Faecalibacterium</taxon>
    </lineage>
</organism>
<dbReference type="Gene3D" id="2.40.50.100">
    <property type="match status" value="3"/>
</dbReference>